<dbReference type="InterPro" id="IPR000415">
    <property type="entry name" value="Nitroreductase-like"/>
</dbReference>
<dbReference type="InterPro" id="IPR029479">
    <property type="entry name" value="Nitroreductase"/>
</dbReference>
<dbReference type="Pfam" id="PF00881">
    <property type="entry name" value="Nitroreductase"/>
    <property type="match status" value="1"/>
</dbReference>
<proteinExistence type="predicted"/>
<evidence type="ECO:0000313" key="3">
    <source>
        <dbReference type="Proteomes" id="UP000243819"/>
    </source>
</evidence>
<sequence length="243" mass="27561">MKDIGKLFMEYTKYQYLGESDQQKGEPQPPLEKEYCEGEVIKLPKNFHKKEVTLNDVISSRRSLRKYSTVPLTLEELAYLLWNTQGVISKNEKATLRTVPSAGARHPFHTYLLINNVENIKGGLYRYNAISHTLVSFKLQEEIKEQMVAACLGQPFVGTSAVTFIWTVDIYRTSYRYGERAYRYVHLDAGHVCQNLYLAAEAIECGACAIAAFNDDLTNNLLDLDGENEFVIYLAAVGKKIKG</sequence>
<dbReference type="Proteomes" id="UP000243819">
    <property type="component" value="Unassembled WGS sequence"/>
</dbReference>
<name>A0A1I0C1D1_9FIRM</name>
<dbReference type="PANTHER" id="PTHR43745">
    <property type="entry name" value="NITROREDUCTASE MJ1384-RELATED"/>
    <property type="match status" value="1"/>
</dbReference>
<feature type="domain" description="Nitroreductase" evidence="1">
    <location>
        <begin position="58"/>
        <end position="239"/>
    </location>
</feature>
<dbReference type="NCBIfam" id="TIGR03605">
    <property type="entry name" value="antibiot_sagB"/>
    <property type="match status" value="1"/>
</dbReference>
<organism evidence="2 3">
    <name type="scientific">Anaerobranca gottschalkii DSM 13577</name>
    <dbReference type="NCBI Taxonomy" id="1120990"/>
    <lineage>
        <taxon>Bacteria</taxon>
        <taxon>Bacillati</taxon>
        <taxon>Bacillota</taxon>
        <taxon>Clostridia</taxon>
        <taxon>Eubacteriales</taxon>
        <taxon>Proteinivoracaceae</taxon>
        <taxon>Anaerobranca</taxon>
    </lineage>
</organism>
<dbReference type="AlphaFoldDB" id="A0A1I0C1D1"/>
<reference evidence="3" key="1">
    <citation type="submission" date="2016-10" db="EMBL/GenBank/DDBJ databases">
        <authorList>
            <person name="Varghese N."/>
            <person name="Submissions S."/>
        </authorList>
    </citation>
    <scope>NUCLEOTIDE SEQUENCE [LARGE SCALE GENOMIC DNA]</scope>
    <source>
        <strain evidence="3">DSM 13577</strain>
    </source>
</reference>
<dbReference type="SUPFAM" id="SSF55469">
    <property type="entry name" value="FMN-dependent nitroreductase-like"/>
    <property type="match status" value="1"/>
</dbReference>
<dbReference type="InterPro" id="IPR020051">
    <property type="entry name" value="SagB-type_dehydrogenase"/>
</dbReference>
<protein>
    <submittedName>
        <fullName evidence="2">SagB-type dehydrogenase domain-containing protein</fullName>
    </submittedName>
</protein>
<dbReference type="PANTHER" id="PTHR43745:SF2">
    <property type="entry name" value="NITROREDUCTASE MJ1384-RELATED"/>
    <property type="match status" value="1"/>
</dbReference>
<dbReference type="Gene3D" id="3.40.109.10">
    <property type="entry name" value="NADH Oxidase"/>
    <property type="match status" value="1"/>
</dbReference>
<dbReference type="CDD" id="cd02142">
    <property type="entry name" value="McbC_SagB-like_oxidoreductase"/>
    <property type="match status" value="1"/>
</dbReference>
<dbReference type="STRING" id="1120990.SAMN03080614_10536"/>
<gene>
    <name evidence="2" type="ORF">SAMN03080614_10536</name>
</gene>
<dbReference type="InterPro" id="IPR052544">
    <property type="entry name" value="Bacteriocin_Proc_Enz"/>
</dbReference>
<dbReference type="GO" id="GO:0016491">
    <property type="term" value="F:oxidoreductase activity"/>
    <property type="evidence" value="ECO:0007669"/>
    <property type="project" value="InterPro"/>
</dbReference>
<dbReference type="RefSeq" id="WP_341423332.1">
    <property type="nucleotide sequence ID" value="NZ_FOIF01000053.1"/>
</dbReference>
<dbReference type="EMBL" id="FOIF01000053">
    <property type="protein sequence ID" value="SET12553.1"/>
    <property type="molecule type" value="Genomic_DNA"/>
</dbReference>
<keyword evidence="3" id="KW-1185">Reference proteome</keyword>
<evidence type="ECO:0000259" key="1">
    <source>
        <dbReference type="Pfam" id="PF00881"/>
    </source>
</evidence>
<accession>A0A1I0C1D1</accession>
<evidence type="ECO:0000313" key="2">
    <source>
        <dbReference type="EMBL" id="SET12553.1"/>
    </source>
</evidence>